<organism evidence="1 2">
    <name type="scientific">Apatococcus lobatus</name>
    <dbReference type="NCBI Taxonomy" id="904363"/>
    <lineage>
        <taxon>Eukaryota</taxon>
        <taxon>Viridiplantae</taxon>
        <taxon>Chlorophyta</taxon>
        <taxon>core chlorophytes</taxon>
        <taxon>Trebouxiophyceae</taxon>
        <taxon>Chlorellales</taxon>
        <taxon>Chlorellaceae</taxon>
        <taxon>Apatococcus</taxon>
    </lineage>
</organism>
<sequence>MLLGWSSPQFCWDQQHRSSNLRFPSVCDRLLQPNCPHIFQPVPKALPTPCNSGRLQLKASAAAEDSYASDGAAGTEDAKPHIELGVLDPRFGGQLA</sequence>
<evidence type="ECO:0000313" key="1">
    <source>
        <dbReference type="EMBL" id="KAK9819440.1"/>
    </source>
</evidence>
<comment type="caution">
    <text evidence="1">The sequence shown here is derived from an EMBL/GenBank/DDBJ whole genome shotgun (WGS) entry which is preliminary data.</text>
</comment>
<gene>
    <name evidence="1" type="ORF">WJX74_004655</name>
</gene>
<proteinExistence type="predicted"/>
<protein>
    <submittedName>
        <fullName evidence="1">Uncharacterized protein</fullName>
    </submittedName>
</protein>
<keyword evidence="2" id="KW-1185">Reference proteome</keyword>
<name>A0AAW1QDH5_9CHLO</name>
<evidence type="ECO:0000313" key="2">
    <source>
        <dbReference type="Proteomes" id="UP001438707"/>
    </source>
</evidence>
<accession>A0AAW1QDH5</accession>
<reference evidence="1 2" key="1">
    <citation type="journal article" date="2024" name="Nat. Commun.">
        <title>Phylogenomics reveals the evolutionary origins of lichenization in chlorophyte algae.</title>
        <authorList>
            <person name="Puginier C."/>
            <person name="Libourel C."/>
            <person name="Otte J."/>
            <person name="Skaloud P."/>
            <person name="Haon M."/>
            <person name="Grisel S."/>
            <person name="Petersen M."/>
            <person name="Berrin J.G."/>
            <person name="Delaux P.M."/>
            <person name="Dal Grande F."/>
            <person name="Keller J."/>
        </authorList>
    </citation>
    <scope>NUCLEOTIDE SEQUENCE [LARGE SCALE GENOMIC DNA]</scope>
    <source>
        <strain evidence="1 2">SAG 2145</strain>
    </source>
</reference>
<dbReference type="Proteomes" id="UP001438707">
    <property type="component" value="Unassembled WGS sequence"/>
</dbReference>
<dbReference type="EMBL" id="JALJOS010000047">
    <property type="protein sequence ID" value="KAK9819440.1"/>
    <property type="molecule type" value="Genomic_DNA"/>
</dbReference>
<dbReference type="AlphaFoldDB" id="A0AAW1QDH5"/>